<proteinExistence type="inferred from homology"/>
<evidence type="ECO:0000256" key="9">
    <source>
        <dbReference type="ARBA" id="ARBA00048757"/>
    </source>
</evidence>
<dbReference type="Proteomes" id="UP000034750">
    <property type="component" value="Unassembled WGS sequence"/>
</dbReference>
<comment type="subunit">
    <text evidence="4">Heterodimer of a large and a small subunit.</text>
</comment>
<dbReference type="PANTHER" id="PTHR42958">
    <property type="entry name" value="HYDROGENASE-2 LARGE CHAIN"/>
    <property type="match status" value="1"/>
</dbReference>
<dbReference type="InterPro" id="IPR001501">
    <property type="entry name" value="Ni-dep_hyd_lsu"/>
</dbReference>
<evidence type="ECO:0000256" key="8">
    <source>
        <dbReference type="ARBA" id="ARBA00023002"/>
    </source>
</evidence>
<evidence type="ECO:0000313" key="12">
    <source>
        <dbReference type="EMBL" id="KKZ59284.1"/>
    </source>
</evidence>
<reference evidence="12 13" key="1">
    <citation type="submission" date="2015-05" db="EMBL/GenBank/DDBJ databases">
        <title>Comparative analyses of the lipooligosaccharides from nottypeable Haemophilus influenzae and Haemophilus haemolyticus.</title>
        <authorList>
            <person name="Post D.M.B."/>
            <person name="Ketterer M.R."/>
            <person name="Coffin J.E."/>
            <person name="Reinders L.M."/>
            <person name="Munson R.S.Jr."/>
            <person name="Bair T.B."/>
            <person name="Murphy T.F."/>
            <person name="Foster E."/>
            <person name="Gibson B.W."/>
            <person name="Apicella M.A."/>
        </authorList>
    </citation>
    <scope>NUCLEOTIDE SEQUENCE [LARGE SCALE GENOMIC DNA]</scope>
    <source>
        <strain evidence="12 13">11P18</strain>
    </source>
</reference>
<sequence length="569" mass="63404">MTEKKRISIDPITRIEGHLRIDCEIENGVVTNAWSSGTMWRGMENIVKGSDPRDAWMIMQRICGVCTTVHAIMSVRAVEDALGAKVPVNAQYIRNMILSAHSMHDHIVHFYQLSAMDWVDITAALNADPDKAAEMLKGVSTWGLNSANEFRNVQNKIKSLVESGQLGIFANGYFGHPAMKLPPEVNLIAVAHYLQALECQRDCNRIVALLGGKTPHIQNLAIGGVANPINLDSQSVLNLERLMFVKSCIDRLNDFVTQVYRVDAAIIAAYYPEWLNLGKTSGNYLSVPEYPIDGDNSKFVLTGGYIENFDISTFRPITQQKDEFVVKGIKESGKHAWYEDDEPLEPWSGLTRPKYTGWQDEGKYSWVKAPSFYGKVVEVGPLAYLMCNLANENKDTLHHFNYIKGLYEKLSGNTLSVDHLHSTLGRIIARTVHCCVLNNILEQQWKLLVDNIGTGDTIAYLKTDIPQTGEFKGVGFGEVPRGMLSHWVVVKNGKIENYQAVVPSTWNAGPRNQNDEMGPYELSIIGTPVADPTKPLEVVRTIHSFDPCMSCAVHVVNTENGEVTQVKVL</sequence>
<comment type="similarity">
    <text evidence="3 11">Belongs to the [NiFe]/[NiFeSe] hydrogenase large subunit family.</text>
</comment>
<dbReference type="GO" id="GO:0008901">
    <property type="term" value="F:ferredoxin hydrogenase activity"/>
    <property type="evidence" value="ECO:0007669"/>
    <property type="project" value="InterPro"/>
</dbReference>
<comment type="cofactor">
    <cofactor evidence="1 10">
        <name>Ni(2+)</name>
        <dbReference type="ChEBI" id="CHEBI:49786"/>
    </cofactor>
</comment>
<evidence type="ECO:0000256" key="11">
    <source>
        <dbReference type="RuleBase" id="RU003896"/>
    </source>
</evidence>
<protein>
    <recommendedName>
        <fullName evidence="5">hydrogenase (acceptor)</fullName>
        <ecNumber evidence="5">1.12.99.6</ecNumber>
    </recommendedName>
</protein>
<dbReference type="InterPro" id="IPR029014">
    <property type="entry name" value="NiFe-Hase_large"/>
</dbReference>
<comment type="subcellular location">
    <subcellularLocation>
        <location evidence="2">Cell membrane</location>
        <topology evidence="2">Peripheral membrane protein</topology>
    </subcellularLocation>
</comment>
<accession>A0A0M3G8A2</accession>
<gene>
    <name evidence="12" type="ORF">AAX18_02620</name>
</gene>
<evidence type="ECO:0000256" key="1">
    <source>
        <dbReference type="ARBA" id="ARBA00001967"/>
    </source>
</evidence>
<dbReference type="AlphaFoldDB" id="A0A0M3G8A2"/>
<comment type="caution">
    <text evidence="12">The sequence shown here is derived from an EMBL/GenBank/DDBJ whole genome shotgun (WGS) entry which is preliminary data.</text>
</comment>
<evidence type="ECO:0000256" key="7">
    <source>
        <dbReference type="ARBA" id="ARBA00022723"/>
    </source>
</evidence>
<dbReference type="EC" id="1.12.99.6" evidence="5"/>
<dbReference type="SUPFAM" id="SSF56762">
    <property type="entry name" value="HydB/Nqo4-like"/>
    <property type="match status" value="1"/>
</dbReference>
<feature type="binding site" evidence="10">
    <location>
        <position position="66"/>
    </location>
    <ligand>
        <name>Fe cation</name>
        <dbReference type="ChEBI" id="CHEBI:24875"/>
    </ligand>
</feature>
<comment type="catalytic activity">
    <reaction evidence="9">
        <text>H2 + A = AH2</text>
        <dbReference type="Rhea" id="RHEA:12116"/>
        <dbReference type="ChEBI" id="CHEBI:13193"/>
        <dbReference type="ChEBI" id="CHEBI:17499"/>
        <dbReference type="ChEBI" id="CHEBI:18276"/>
        <dbReference type="EC" id="1.12.99.6"/>
    </reaction>
</comment>
<keyword evidence="10" id="KW-0408">Iron</keyword>
<dbReference type="Gene3D" id="1.10.645.10">
    <property type="entry name" value="Cytochrome-c3 Hydrogenase, chain B"/>
    <property type="match status" value="1"/>
</dbReference>
<keyword evidence="8 11" id="KW-0560">Oxidoreductase</keyword>
<feature type="binding site" evidence="10">
    <location>
        <position position="554"/>
    </location>
    <ligand>
        <name>Mg(2+)</name>
        <dbReference type="ChEBI" id="CHEBI:18420"/>
    </ligand>
</feature>
<feature type="binding site" evidence="10">
    <location>
        <position position="548"/>
    </location>
    <ligand>
        <name>Ni(2+)</name>
        <dbReference type="ChEBI" id="CHEBI:49786"/>
    </ligand>
</feature>
<feature type="binding site" evidence="10">
    <location>
        <position position="44"/>
    </location>
    <ligand>
        <name>Mg(2+)</name>
        <dbReference type="ChEBI" id="CHEBI:18420"/>
    </ligand>
</feature>
<feature type="binding site" evidence="10">
    <location>
        <position position="551"/>
    </location>
    <ligand>
        <name>Fe cation</name>
        <dbReference type="ChEBI" id="CHEBI:24875"/>
    </ligand>
</feature>
<dbReference type="GO" id="GO:0033748">
    <property type="term" value="F:hydrogenase (acceptor) activity"/>
    <property type="evidence" value="ECO:0007669"/>
    <property type="project" value="UniProtKB-EC"/>
</dbReference>
<keyword evidence="6 10" id="KW-0533">Nickel</keyword>
<dbReference type="Pfam" id="PF00374">
    <property type="entry name" value="NiFeSe_Hases"/>
    <property type="match status" value="1"/>
</dbReference>
<feature type="binding site" evidence="10">
    <location>
        <position position="66"/>
    </location>
    <ligand>
        <name>Ni(2+)</name>
        <dbReference type="ChEBI" id="CHEBI:49786"/>
    </ligand>
</feature>
<dbReference type="EMBL" id="LCTK01000007">
    <property type="protein sequence ID" value="KKZ59284.1"/>
    <property type="molecule type" value="Genomic_DNA"/>
</dbReference>
<evidence type="ECO:0000256" key="2">
    <source>
        <dbReference type="ARBA" id="ARBA00004202"/>
    </source>
</evidence>
<dbReference type="PANTHER" id="PTHR42958:SF1">
    <property type="entry name" value="HYDROGENASE-2 LARGE CHAIN"/>
    <property type="match status" value="1"/>
</dbReference>
<comment type="cofactor">
    <cofactor evidence="10">
        <name>Fe cation</name>
        <dbReference type="ChEBI" id="CHEBI:24875"/>
    </cofactor>
</comment>
<dbReference type="GO" id="GO:0016151">
    <property type="term" value="F:nickel cation binding"/>
    <property type="evidence" value="ECO:0007669"/>
    <property type="project" value="InterPro"/>
</dbReference>
<organism evidence="12 13">
    <name type="scientific">Haemophilus haemolyticus</name>
    <dbReference type="NCBI Taxonomy" id="726"/>
    <lineage>
        <taxon>Bacteria</taxon>
        <taxon>Pseudomonadati</taxon>
        <taxon>Pseudomonadota</taxon>
        <taxon>Gammaproteobacteria</taxon>
        <taxon>Pasteurellales</taxon>
        <taxon>Pasteurellaceae</taxon>
        <taxon>Haemophilus</taxon>
    </lineage>
</organism>
<dbReference type="NCBIfam" id="NF007778">
    <property type="entry name" value="PRK10467.1"/>
    <property type="match status" value="1"/>
</dbReference>
<dbReference type="FunFam" id="1.10.645.10:FF:000002">
    <property type="entry name" value="Hydrogenase 2 large subunit"/>
    <property type="match status" value="1"/>
</dbReference>
<dbReference type="GO" id="GO:0005886">
    <property type="term" value="C:plasma membrane"/>
    <property type="evidence" value="ECO:0007669"/>
    <property type="project" value="UniProtKB-SubCell"/>
</dbReference>
<evidence type="ECO:0000256" key="3">
    <source>
        <dbReference type="ARBA" id="ARBA00009292"/>
    </source>
</evidence>
<dbReference type="PATRIC" id="fig|726.54.peg.526"/>
<evidence type="ECO:0000313" key="13">
    <source>
        <dbReference type="Proteomes" id="UP000034750"/>
    </source>
</evidence>
<evidence type="ECO:0000256" key="4">
    <source>
        <dbReference type="ARBA" id="ARBA00011771"/>
    </source>
</evidence>
<name>A0A0M3G8A2_HAEHA</name>
<dbReference type="RefSeq" id="WP_046952855.1">
    <property type="nucleotide sequence ID" value="NZ_LCTK01000007.1"/>
</dbReference>
<evidence type="ECO:0000256" key="6">
    <source>
        <dbReference type="ARBA" id="ARBA00022596"/>
    </source>
</evidence>
<dbReference type="InterPro" id="IPR018194">
    <property type="entry name" value="Ni-dep_hyd_lsu_Ni_BS"/>
</dbReference>
<keyword evidence="10" id="KW-0460">Magnesium</keyword>
<evidence type="ECO:0000256" key="5">
    <source>
        <dbReference type="ARBA" id="ARBA00012082"/>
    </source>
</evidence>
<dbReference type="PROSITE" id="PS00507">
    <property type="entry name" value="NI_HGENASE_L_1"/>
    <property type="match status" value="1"/>
</dbReference>
<dbReference type="InterPro" id="IPR050867">
    <property type="entry name" value="NiFe/NiFeSe_hydrgnase_LSU"/>
</dbReference>
<dbReference type="PROSITE" id="PS00508">
    <property type="entry name" value="NI_HGENASE_L_2"/>
    <property type="match status" value="1"/>
</dbReference>
<feature type="binding site" evidence="10">
    <location>
        <position position="63"/>
    </location>
    <ligand>
        <name>Ni(2+)</name>
        <dbReference type="ChEBI" id="CHEBI:49786"/>
    </ligand>
</feature>
<keyword evidence="7 10" id="KW-0479">Metal-binding</keyword>
<evidence type="ECO:0000256" key="10">
    <source>
        <dbReference type="PIRSR" id="PIRSR601501-1"/>
    </source>
</evidence>